<dbReference type="InParanoid" id="A0A482WI15"/>
<proteinExistence type="predicted"/>
<evidence type="ECO:0000313" key="2">
    <source>
        <dbReference type="EMBL" id="RZF32876.1"/>
    </source>
</evidence>
<gene>
    <name evidence="2" type="ORF">LSTR_LSTR009267</name>
</gene>
<evidence type="ECO:0000256" key="1">
    <source>
        <dbReference type="SAM" id="MobiDB-lite"/>
    </source>
</evidence>
<dbReference type="OrthoDB" id="8196035at2759"/>
<evidence type="ECO:0000313" key="3">
    <source>
        <dbReference type="Proteomes" id="UP000291343"/>
    </source>
</evidence>
<sequence length="165" mass="17783">MRELETSSTVIWPSWCYTGDLDPKQRGRMNGPSPTTGSTAIDILNNNNTTTNNNSSSTGASSNSGGSVKAERFSPPTGDNNSTSSRSGTPVSSYEGVGGGRGSPMALSLSQARERDPLKAMEQATSRNYSDFMRSLAAKYNHTNPNEKKKRNIASKNEKEKNEKV</sequence>
<protein>
    <submittedName>
        <fullName evidence="2">Uncharacterized protein</fullName>
    </submittedName>
</protein>
<name>A0A482WI15_LAOST</name>
<feature type="compositionally biased region" description="Basic and acidic residues" evidence="1">
    <location>
        <begin position="156"/>
        <end position="165"/>
    </location>
</feature>
<feature type="compositionally biased region" description="Low complexity" evidence="1">
    <location>
        <begin position="82"/>
        <end position="93"/>
    </location>
</feature>
<dbReference type="Proteomes" id="UP000291343">
    <property type="component" value="Unassembled WGS sequence"/>
</dbReference>
<dbReference type="EMBL" id="QKKF02035779">
    <property type="protein sequence ID" value="RZF32876.1"/>
    <property type="molecule type" value="Genomic_DNA"/>
</dbReference>
<dbReference type="AlphaFoldDB" id="A0A482WI15"/>
<organism evidence="2 3">
    <name type="scientific">Laodelphax striatellus</name>
    <name type="common">Small brown planthopper</name>
    <name type="synonym">Delphax striatella</name>
    <dbReference type="NCBI Taxonomy" id="195883"/>
    <lineage>
        <taxon>Eukaryota</taxon>
        <taxon>Metazoa</taxon>
        <taxon>Ecdysozoa</taxon>
        <taxon>Arthropoda</taxon>
        <taxon>Hexapoda</taxon>
        <taxon>Insecta</taxon>
        <taxon>Pterygota</taxon>
        <taxon>Neoptera</taxon>
        <taxon>Paraneoptera</taxon>
        <taxon>Hemiptera</taxon>
        <taxon>Auchenorrhyncha</taxon>
        <taxon>Fulgoroidea</taxon>
        <taxon>Delphacidae</taxon>
        <taxon>Criomorphinae</taxon>
        <taxon>Laodelphax</taxon>
    </lineage>
</organism>
<feature type="region of interest" description="Disordered" evidence="1">
    <location>
        <begin position="15"/>
        <end position="165"/>
    </location>
</feature>
<reference evidence="2 3" key="1">
    <citation type="journal article" date="2017" name="Gigascience">
        <title>Genome sequence of the small brown planthopper, Laodelphax striatellus.</title>
        <authorList>
            <person name="Zhu J."/>
            <person name="Jiang F."/>
            <person name="Wang X."/>
            <person name="Yang P."/>
            <person name="Bao Y."/>
            <person name="Zhao W."/>
            <person name="Wang W."/>
            <person name="Lu H."/>
            <person name="Wang Q."/>
            <person name="Cui N."/>
            <person name="Li J."/>
            <person name="Chen X."/>
            <person name="Luo L."/>
            <person name="Yu J."/>
            <person name="Kang L."/>
            <person name="Cui F."/>
        </authorList>
    </citation>
    <scope>NUCLEOTIDE SEQUENCE [LARGE SCALE GENOMIC DNA]</scope>
    <source>
        <strain evidence="2">Lst14</strain>
    </source>
</reference>
<feature type="compositionally biased region" description="Low complexity" evidence="1">
    <location>
        <begin position="45"/>
        <end position="67"/>
    </location>
</feature>
<keyword evidence="3" id="KW-1185">Reference proteome</keyword>
<comment type="caution">
    <text evidence="2">The sequence shown here is derived from an EMBL/GenBank/DDBJ whole genome shotgun (WGS) entry which is preliminary data.</text>
</comment>
<dbReference type="STRING" id="195883.A0A482WI15"/>
<accession>A0A482WI15</accession>